<keyword evidence="5" id="KW-1185">Reference proteome</keyword>
<feature type="transmembrane region" description="Helical" evidence="3">
    <location>
        <begin position="49"/>
        <end position="70"/>
    </location>
</feature>
<keyword evidence="1" id="KW-0175">Coiled coil</keyword>
<proteinExistence type="predicted"/>
<dbReference type="HOGENOM" id="CLU_452677_0_0_1"/>
<keyword evidence="3" id="KW-0812">Transmembrane</keyword>
<feature type="compositionally biased region" description="Basic and acidic residues" evidence="2">
    <location>
        <begin position="107"/>
        <end position="118"/>
    </location>
</feature>
<keyword evidence="3" id="KW-1133">Transmembrane helix</keyword>
<reference evidence="5" key="1">
    <citation type="journal article" date="2014" name="Proc. Natl. Acad. Sci. U.S.A.">
        <title>Extensive sampling of basidiomycete genomes demonstrates inadequacy of the white-rot/brown-rot paradigm for wood decay fungi.</title>
        <authorList>
            <person name="Riley R."/>
            <person name="Salamov A.A."/>
            <person name="Brown D.W."/>
            <person name="Nagy L.G."/>
            <person name="Floudas D."/>
            <person name="Held B.W."/>
            <person name="Levasseur A."/>
            <person name="Lombard V."/>
            <person name="Morin E."/>
            <person name="Otillar R."/>
            <person name="Lindquist E.A."/>
            <person name="Sun H."/>
            <person name="LaButti K.M."/>
            <person name="Schmutz J."/>
            <person name="Jabbour D."/>
            <person name="Luo H."/>
            <person name="Baker S.E."/>
            <person name="Pisabarro A.G."/>
            <person name="Walton J.D."/>
            <person name="Blanchette R.A."/>
            <person name="Henrissat B."/>
            <person name="Martin F."/>
            <person name="Cullen D."/>
            <person name="Hibbett D.S."/>
            <person name="Grigoriev I.V."/>
        </authorList>
    </citation>
    <scope>NUCLEOTIDE SEQUENCE [LARGE SCALE GENOMIC DNA]</scope>
    <source>
        <strain evidence="5">FD-172 SS1</strain>
    </source>
</reference>
<evidence type="ECO:0000256" key="2">
    <source>
        <dbReference type="SAM" id="MobiDB-lite"/>
    </source>
</evidence>
<dbReference type="Proteomes" id="UP000027195">
    <property type="component" value="Unassembled WGS sequence"/>
</dbReference>
<organism evidence="4 5">
    <name type="scientific">Botryobasidium botryosum (strain FD-172 SS1)</name>
    <dbReference type="NCBI Taxonomy" id="930990"/>
    <lineage>
        <taxon>Eukaryota</taxon>
        <taxon>Fungi</taxon>
        <taxon>Dikarya</taxon>
        <taxon>Basidiomycota</taxon>
        <taxon>Agaricomycotina</taxon>
        <taxon>Agaricomycetes</taxon>
        <taxon>Cantharellales</taxon>
        <taxon>Botryobasidiaceae</taxon>
        <taxon>Botryobasidium</taxon>
    </lineage>
</organism>
<sequence length="603" mass="64859">MAVLPRSLRPSSSEFISSLSSQETRAFARVFPRELQAVPSPHSSIPPSLLAVAFALSALIIIMSAALFIITRKNRQLRLELEKSELELEKGQLGEKSKNMMPVPPAPKKDVHTRGWKKHGDPRFPASVVAQQLAAHPNNQKAKIKSPTGCYRDSIDSRQSLVRAPSVASASDTEICSAYYRARPLPPPAFPSALDHSANPGVSFPLVLPTFDGDVATHNALGLIVPEHPSPSHQKIFDPNGAAPVVTAAFAFRAPAINVQPGADPLPTPPPTPALSSFSPISHPKPVYERQNHASLLARIAELEESLKKSKSNGLILMEAMIDLQSKNLQLQSQVEEYKRESAKLAEELSEMDVSYADTDVGTCGDADSEPLDRQDALVATLDGDSDSDEGEPKALAPAVFNFPSPPASPRPEHTTFHQFAAAFSLPTSVDADSPTSKETSDSLYELDNTGVDTASFSSGAPTLILTSPSMKISEAAIPSFPSLESLSSEDSIYSHPSDPPESIESLESLETSDSSGSEDLVELYARDIDEEDYMYPAAMSIGIEIVASSTGVGPGAALRTLGYDMGLVEKQKEVERDFDIHLEEIESAAMMAETLRRILGDI</sequence>
<feature type="region of interest" description="Disordered" evidence="2">
    <location>
        <begin position="488"/>
        <end position="518"/>
    </location>
</feature>
<feature type="coiled-coil region" evidence="1">
    <location>
        <begin position="293"/>
        <end position="355"/>
    </location>
</feature>
<feature type="region of interest" description="Disordered" evidence="2">
    <location>
        <begin position="96"/>
        <end position="118"/>
    </location>
</feature>
<name>A0A067MMV9_BOTB1</name>
<dbReference type="EMBL" id="KL198025">
    <property type="protein sequence ID" value="KDQ17113.1"/>
    <property type="molecule type" value="Genomic_DNA"/>
</dbReference>
<protein>
    <submittedName>
        <fullName evidence="4">Uncharacterized protein</fullName>
    </submittedName>
</protein>
<accession>A0A067MMV9</accession>
<dbReference type="InParanoid" id="A0A067MMV9"/>
<evidence type="ECO:0000256" key="3">
    <source>
        <dbReference type="SAM" id="Phobius"/>
    </source>
</evidence>
<evidence type="ECO:0000256" key="1">
    <source>
        <dbReference type="SAM" id="Coils"/>
    </source>
</evidence>
<evidence type="ECO:0000313" key="5">
    <source>
        <dbReference type="Proteomes" id="UP000027195"/>
    </source>
</evidence>
<dbReference type="AlphaFoldDB" id="A0A067MMV9"/>
<keyword evidence="3" id="KW-0472">Membrane</keyword>
<gene>
    <name evidence="4" type="ORF">BOTBODRAFT_186253</name>
</gene>
<evidence type="ECO:0000313" key="4">
    <source>
        <dbReference type="EMBL" id="KDQ17113.1"/>
    </source>
</evidence>